<evidence type="ECO:0000313" key="15">
    <source>
        <dbReference type="Proteomes" id="UP000279760"/>
    </source>
</evidence>
<evidence type="ECO:0000256" key="7">
    <source>
        <dbReference type="ARBA" id="ARBA00023012"/>
    </source>
</evidence>
<keyword evidence="5" id="KW-0418">Kinase</keyword>
<feature type="domain" description="PAC" evidence="13">
    <location>
        <begin position="348"/>
        <end position="402"/>
    </location>
</feature>
<evidence type="ECO:0000256" key="3">
    <source>
        <dbReference type="ARBA" id="ARBA00022553"/>
    </source>
</evidence>
<dbReference type="GO" id="GO:0016787">
    <property type="term" value="F:hydrolase activity"/>
    <property type="evidence" value="ECO:0007669"/>
    <property type="project" value="UniProtKB-KW"/>
</dbReference>
<dbReference type="FunFam" id="3.30.565.10:FF:000010">
    <property type="entry name" value="Sensor histidine kinase RcsC"/>
    <property type="match status" value="1"/>
</dbReference>
<dbReference type="InterPro" id="IPR036097">
    <property type="entry name" value="HisK_dim/P_sf"/>
</dbReference>
<keyword evidence="6" id="KW-0378">Hydrolase</keyword>
<dbReference type="InterPro" id="IPR035965">
    <property type="entry name" value="PAS-like_dom_sf"/>
</dbReference>
<feature type="domain" description="Histidine kinase" evidence="10">
    <location>
        <begin position="420"/>
        <end position="643"/>
    </location>
</feature>
<dbReference type="Gene3D" id="3.30.565.10">
    <property type="entry name" value="Histidine kinase-like ATPase, C-terminal domain"/>
    <property type="match status" value="1"/>
</dbReference>
<evidence type="ECO:0000256" key="6">
    <source>
        <dbReference type="ARBA" id="ARBA00022801"/>
    </source>
</evidence>
<dbReference type="Pfam" id="PF13426">
    <property type="entry name" value="PAS_9"/>
    <property type="match status" value="1"/>
</dbReference>
<organism evidence="14 15">
    <name type="scientific">Vibrio mediterranei</name>
    <dbReference type="NCBI Taxonomy" id="689"/>
    <lineage>
        <taxon>Bacteria</taxon>
        <taxon>Pseudomonadati</taxon>
        <taxon>Pseudomonadota</taxon>
        <taxon>Gammaproteobacteria</taxon>
        <taxon>Vibrionales</taxon>
        <taxon>Vibrionaceae</taxon>
        <taxon>Vibrio</taxon>
    </lineage>
</organism>
<comment type="catalytic activity">
    <reaction evidence="1">
        <text>ATP + protein L-histidine = ADP + protein N-phospho-L-histidine.</text>
        <dbReference type="EC" id="2.7.13.3"/>
    </reaction>
</comment>
<evidence type="ECO:0000256" key="9">
    <source>
        <dbReference type="SAM" id="Coils"/>
    </source>
</evidence>
<dbReference type="InterPro" id="IPR001610">
    <property type="entry name" value="PAC"/>
</dbReference>
<sequence>MKKRLFNRSRIELFYMLGTLIAACWLVISAVNSYVSEAYQKAYLSLSQNVTHNLEEIYVFEYSDNSTYDQFSNELVSIELLSDKLYENIRQNHNAYFPILNPVPETAVASAKTVRDAMLSFTQRLERLLSAKVSLEYSNKTIQALKDKLWSDYSLDETDKLSIYRYLDAKNNLSDLSNTLRDNTSVVTLDNYVRLNKRVNQDISNEKKALIDSEVHSLLNQTNDFWLQRSSDTKLQIALSSVTLFLCLGAYLYWRQWLQQHVEAKLNKELLDNEKERSQLAMVVEHASDAIVITNRDGLTTWVNSAFEKLSGYQLTETIGKKPGDLLQGIDTSKEEIKRISDELSQGHTVQSELLNYHKDGRPYWIDIVITPIRNIHNQIEQFIAVERDSSDRKQLEQNLQQAVQVADASNRAKSTFLATMSHELRTPLNGILGMAQILESSVTQAQHKEQLSVLLESGNHLLSLLNDILDISKIEEGKLELEDIDFAIDELCSPIISTYSAICNEKGIQFKLNNQLPSGKSFRGDKSRIRQLIFNLLGNAVKFTERGSVELVFSNSQSSMSKSKEQLNIDVIDTGVGIPNDRLATIFDPFTQAEASTTRQFGGTGLGLAIVKKLSNLMGGDAYVSSELGKGSKFTVTANLTPIENKEIQLKDKVSLDEQAIAQSLAILLVEDNKVNALVAKTFCMKQGHNVEVAENGKIAVEKVGKKQYDLIIMDNHMPVMDGIEATRIIRQELGSKTVIFGCTADVFKEAHDNFVDAGANHILTKPLQKESFIDALQRYQHLLVNPTPPENSNVIQLVRHDIMQLDCTNTEAELTLLDSTSESKQVRLDNIEQFKSIGEETLNTLVKVYSSQDVIGLKNVIITLRKVAQESELNRLINKIDVLLSELDNDTVPNIEAMQSLVNLVEVNIHEAIRILDHQQGMRPPISTISPN</sequence>
<evidence type="ECO:0000259" key="10">
    <source>
        <dbReference type="PROSITE" id="PS50109"/>
    </source>
</evidence>
<protein>
    <recommendedName>
        <fullName evidence="2">histidine kinase</fullName>
        <ecNumber evidence="2">2.7.13.3</ecNumber>
    </recommendedName>
</protein>
<dbReference type="PROSITE" id="PS51257">
    <property type="entry name" value="PROKAR_LIPOPROTEIN"/>
    <property type="match status" value="1"/>
</dbReference>
<dbReference type="SMART" id="SM00448">
    <property type="entry name" value="REC"/>
    <property type="match status" value="1"/>
</dbReference>
<dbReference type="NCBIfam" id="TIGR00229">
    <property type="entry name" value="sensory_box"/>
    <property type="match status" value="1"/>
</dbReference>
<dbReference type="SMART" id="SM00086">
    <property type="entry name" value="PAC"/>
    <property type="match status" value="1"/>
</dbReference>
<dbReference type="InterPro" id="IPR004358">
    <property type="entry name" value="Sig_transdc_His_kin-like_C"/>
</dbReference>
<dbReference type="PROSITE" id="PS50109">
    <property type="entry name" value="HIS_KIN"/>
    <property type="match status" value="1"/>
</dbReference>
<dbReference type="InterPro" id="IPR001789">
    <property type="entry name" value="Sig_transdc_resp-reg_receiver"/>
</dbReference>
<evidence type="ECO:0000256" key="1">
    <source>
        <dbReference type="ARBA" id="ARBA00000085"/>
    </source>
</evidence>
<dbReference type="InterPro" id="IPR003661">
    <property type="entry name" value="HisK_dim/P_dom"/>
</dbReference>
<dbReference type="InterPro" id="IPR003594">
    <property type="entry name" value="HATPase_dom"/>
</dbReference>
<dbReference type="Pfam" id="PF00512">
    <property type="entry name" value="HisKA"/>
    <property type="match status" value="1"/>
</dbReference>
<dbReference type="Pfam" id="PF02518">
    <property type="entry name" value="HATPase_c"/>
    <property type="match status" value="1"/>
</dbReference>
<keyword evidence="9" id="KW-0175">Coiled coil</keyword>
<dbReference type="PROSITE" id="PS50113">
    <property type="entry name" value="PAC"/>
    <property type="match status" value="1"/>
</dbReference>
<dbReference type="SUPFAM" id="SSF47384">
    <property type="entry name" value="Homodimeric domain of signal transducing histidine kinase"/>
    <property type="match status" value="1"/>
</dbReference>
<dbReference type="GO" id="GO:0000155">
    <property type="term" value="F:phosphorelay sensor kinase activity"/>
    <property type="evidence" value="ECO:0007669"/>
    <property type="project" value="InterPro"/>
</dbReference>
<dbReference type="PROSITE" id="PS50112">
    <property type="entry name" value="PAS"/>
    <property type="match status" value="1"/>
</dbReference>
<dbReference type="RefSeq" id="WP_006069075.1">
    <property type="nucleotide sequence ID" value="NZ_CP033578.1"/>
</dbReference>
<evidence type="ECO:0000256" key="2">
    <source>
        <dbReference type="ARBA" id="ARBA00012438"/>
    </source>
</evidence>
<dbReference type="SUPFAM" id="SSF52172">
    <property type="entry name" value="CheY-like"/>
    <property type="match status" value="1"/>
</dbReference>
<evidence type="ECO:0000256" key="4">
    <source>
        <dbReference type="ARBA" id="ARBA00022679"/>
    </source>
</evidence>
<feature type="domain" description="PAS" evidence="12">
    <location>
        <begin position="276"/>
        <end position="321"/>
    </location>
</feature>
<evidence type="ECO:0000259" key="12">
    <source>
        <dbReference type="PROSITE" id="PS50112"/>
    </source>
</evidence>
<dbReference type="Gene3D" id="1.10.287.130">
    <property type="match status" value="1"/>
</dbReference>
<evidence type="ECO:0000256" key="8">
    <source>
        <dbReference type="PROSITE-ProRule" id="PRU00169"/>
    </source>
</evidence>
<dbReference type="Gene3D" id="3.40.50.2300">
    <property type="match status" value="1"/>
</dbReference>
<evidence type="ECO:0000259" key="11">
    <source>
        <dbReference type="PROSITE" id="PS50110"/>
    </source>
</evidence>
<name>A0A3G4VHI2_9VIBR</name>
<dbReference type="SMART" id="SM00388">
    <property type="entry name" value="HisKA"/>
    <property type="match status" value="1"/>
</dbReference>
<dbReference type="SUPFAM" id="SSF55874">
    <property type="entry name" value="ATPase domain of HSP90 chaperone/DNA topoisomerase II/histidine kinase"/>
    <property type="match status" value="1"/>
</dbReference>
<dbReference type="PRINTS" id="PR00344">
    <property type="entry name" value="BCTRLSENSOR"/>
</dbReference>
<dbReference type="CDD" id="cd00082">
    <property type="entry name" value="HisKA"/>
    <property type="match status" value="1"/>
</dbReference>
<evidence type="ECO:0000259" key="13">
    <source>
        <dbReference type="PROSITE" id="PS50113"/>
    </source>
</evidence>
<dbReference type="PANTHER" id="PTHR43047:SF78">
    <property type="entry name" value="SENSORY_REGULATORY PROTEIN RPFC"/>
    <property type="match status" value="1"/>
</dbReference>
<dbReference type="InterPro" id="IPR000014">
    <property type="entry name" value="PAS"/>
</dbReference>
<feature type="modified residue" description="4-aspartylphosphate" evidence="8">
    <location>
        <position position="716"/>
    </location>
</feature>
<dbReference type="AlphaFoldDB" id="A0A3G4VHI2"/>
<dbReference type="CDD" id="cd17546">
    <property type="entry name" value="REC_hyHK_CKI1_RcsC-like"/>
    <property type="match status" value="1"/>
</dbReference>
<keyword evidence="3 8" id="KW-0597">Phosphoprotein</keyword>
<accession>A0A3G4VHI2</accession>
<gene>
    <name evidence="14" type="ORF">ECB94_23630</name>
</gene>
<dbReference type="EMBL" id="CP033578">
    <property type="protein sequence ID" value="AYV24254.1"/>
    <property type="molecule type" value="Genomic_DNA"/>
</dbReference>
<dbReference type="SMART" id="SM00387">
    <property type="entry name" value="HATPase_c"/>
    <property type="match status" value="1"/>
</dbReference>
<keyword evidence="7" id="KW-0902">Two-component regulatory system</keyword>
<dbReference type="CDD" id="cd16922">
    <property type="entry name" value="HATPase_EvgS-ArcB-TorS-like"/>
    <property type="match status" value="1"/>
</dbReference>
<dbReference type="Pfam" id="PF00072">
    <property type="entry name" value="Response_reg"/>
    <property type="match status" value="1"/>
</dbReference>
<dbReference type="PROSITE" id="PS50110">
    <property type="entry name" value="RESPONSE_REGULATORY"/>
    <property type="match status" value="1"/>
</dbReference>
<feature type="coiled-coil region" evidence="9">
    <location>
        <begin position="386"/>
        <end position="413"/>
    </location>
</feature>
<feature type="domain" description="Response regulatory" evidence="11">
    <location>
        <begin position="667"/>
        <end position="782"/>
    </location>
</feature>
<dbReference type="InterPro" id="IPR011006">
    <property type="entry name" value="CheY-like_superfamily"/>
</dbReference>
<dbReference type="Proteomes" id="UP000279760">
    <property type="component" value="Chromosome 2"/>
</dbReference>
<evidence type="ECO:0000313" key="14">
    <source>
        <dbReference type="EMBL" id="AYV24254.1"/>
    </source>
</evidence>
<dbReference type="SMART" id="SM00091">
    <property type="entry name" value="PAS"/>
    <property type="match status" value="1"/>
</dbReference>
<reference evidence="14 15" key="1">
    <citation type="submission" date="2018-11" db="EMBL/GenBank/DDBJ databases">
        <title>Complete Genome Sequence of Vbrio mediterranei 117-T6: a Potential Pathogen Bacteria Isolated from the Conchocelis of Pyropia.</title>
        <authorList>
            <person name="Liu Q."/>
        </authorList>
    </citation>
    <scope>NUCLEOTIDE SEQUENCE [LARGE SCALE GENOMIC DNA]</scope>
    <source>
        <strain evidence="14 15">117-T6</strain>
    </source>
</reference>
<dbReference type="PANTHER" id="PTHR43047">
    <property type="entry name" value="TWO-COMPONENT HISTIDINE PROTEIN KINASE"/>
    <property type="match status" value="1"/>
</dbReference>
<keyword evidence="4" id="KW-0808">Transferase</keyword>
<dbReference type="CDD" id="cd00130">
    <property type="entry name" value="PAS"/>
    <property type="match status" value="1"/>
</dbReference>
<dbReference type="SUPFAM" id="SSF55785">
    <property type="entry name" value="PYP-like sensor domain (PAS domain)"/>
    <property type="match status" value="1"/>
</dbReference>
<dbReference type="InterPro" id="IPR036890">
    <property type="entry name" value="HATPase_C_sf"/>
</dbReference>
<evidence type="ECO:0000256" key="5">
    <source>
        <dbReference type="ARBA" id="ARBA00022777"/>
    </source>
</evidence>
<dbReference type="InterPro" id="IPR005467">
    <property type="entry name" value="His_kinase_dom"/>
</dbReference>
<dbReference type="Gene3D" id="3.30.450.20">
    <property type="entry name" value="PAS domain"/>
    <property type="match status" value="1"/>
</dbReference>
<dbReference type="InterPro" id="IPR000700">
    <property type="entry name" value="PAS-assoc_C"/>
</dbReference>
<dbReference type="EC" id="2.7.13.3" evidence="2"/>
<proteinExistence type="predicted"/>